<accession>A0A1V2UJ79</accession>
<dbReference type="OrthoDB" id="9798587at2"/>
<dbReference type="InterPro" id="IPR036754">
    <property type="entry name" value="YbaK/aa-tRNA-synt-asso_dom_sf"/>
</dbReference>
<dbReference type="PANTHER" id="PTHR31423:SF3">
    <property type="entry name" value="PROLYL-TRNA SYNTHETASE ASSOCIATED DOMAIN-CONTAINING PROTEIN 1-RELATED"/>
    <property type="match status" value="1"/>
</dbReference>
<name>A0A1V2UJ79_ENTMU</name>
<evidence type="ECO:0000256" key="2">
    <source>
        <dbReference type="ARBA" id="ARBA00022917"/>
    </source>
</evidence>
<dbReference type="AlphaFoldDB" id="A0A1V2UJ79"/>
<organism evidence="4 6">
    <name type="scientific">Enterococcus mundtii</name>
    <dbReference type="NCBI Taxonomy" id="53346"/>
    <lineage>
        <taxon>Bacteria</taxon>
        <taxon>Bacillati</taxon>
        <taxon>Bacillota</taxon>
        <taxon>Bacilli</taxon>
        <taxon>Lactobacillales</taxon>
        <taxon>Enterococcaceae</taxon>
        <taxon>Enterococcus</taxon>
    </lineage>
</organism>
<comment type="similarity">
    <text evidence="1">Belongs to the PRORSD1 family.</text>
</comment>
<dbReference type="GO" id="GO:0002161">
    <property type="term" value="F:aminoacyl-tRNA deacylase activity"/>
    <property type="evidence" value="ECO:0007669"/>
    <property type="project" value="InterPro"/>
</dbReference>
<gene>
    <name evidence="4" type="ORF">BTN92_07830</name>
    <name evidence="5" type="ORF">C6N14_04975</name>
</gene>
<dbReference type="EMBL" id="MSTR01000006">
    <property type="protein sequence ID" value="ONN43343.1"/>
    <property type="molecule type" value="Genomic_DNA"/>
</dbReference>
<dbReference type="InterPro" id="IPR040285">
    <property type="entry name" value="ProX/PRXD1"/>
</dbReference>
<evidence type="ECO:0000313" key="6">
    <source>
        <dbReference type="Proteomes" id="UP000189299"/>
    </source>
</evidence>
<evidence type="ECO:0000313" key="7">
    <source>
        <dbReference type="Proteomes" id="UP000244022"/>
    </source>
</evidence>
<comment type="caution">
    <text evidence="4">The sequence shown here is derived from an EMBL/GenBank/DDBJ whole genome shotgun (WGS) entry which is preliminary data.</text>
</comment>
<dbReference type="Proteomes" id="UP000244022">
    <property type="component" value="Unassembled WGS sequence"/>
</dbReference>
<dbReference type="SUPFAM" id="SSF55826">
    <property type="entry name" value="YbaK/ProRS associated domain"/>
    <property type="match status" value="1"/>
</dbReference>
<reference evidence="4 6" key="1">
    <citation type="submission" date="2016-12" db="EMBL/GenBank/DDBJ databases">
        <authorList>
            <person name="Song W.-J."/>
            <person name="Kurnit D.M."/>
        </authorList>
    </citation>
    <scope>NUCLEOTIDE SEQUENCE [LARGE SCALE GENOMIC DNA]</scope>
    <source>
        <strain evidence="4 6">CGB1038-1_S1</strain>
    </source>
</reference>
<dbReference type="GO" id="GO:0006412">
    <property type="term" value="P:translation"/>
    <property type="evidence" value="ECO:0007669"/>
    <property type="project" value="UniProtKB-KW"/>
</dbReference>
<evidence type="ECO:0000256" key="1">
    <source>
        <dbReference type="ARBA" id="ARBA00010201"/>
    </source>
</evidence>
<dbReference type="InterPro" id="IPR007214">
    <property type="entry name" value="YbaK/aa-tRNA-synth-assoc-dom"/>
</dbReference>
<dbReference type="PANTHER" id="PTHR31423">
    <property type="entry name" value="YBAK DOMAIN-CONTAINING PROTEIN"/>
    <property type="match status" value="1"/>
</dbReference>
<evidence type="ECO:0000313" key="5">
    <source>
        <dbReference type="EMBL" id="PTO36159.1"/>
    </source>
</evidence>
<keyword evidence="2" id="KW-0648">Protein biosynthesis</keyword>
<feature type="domain" description="YbaK/aminoacyl-tRNA synthetase-associated" evidence="3">
    <location>
        <begin position="39"/>
        <end position="148"/>
    </location>
</feature>
<dbReference type="Pfam" id="PF04073">
    <property type="entry name" value="tRNA_edit"/>
    <property type="match status" value="1"/>
</dbReference>
<evidence type="ECO:0000259" key="3">
    <source>
        <dbReference type="Pfam" id="PF04073"/>
    </source>
</evidence>
<dbReference type="EMBL" id="PYGR01000013">
    <property type="protein sequence ID" value="PTO36159.1"/>
    <property type="molecule type" value="Genomic_DNA"/>
</dbReference>
<evidence type="ECO:0000313" key="4">
    <source>
        <dbReference type="EMBL" id="ONN43343.1"/>
    </source>
</evidence>
<dbReference type="Proteomes" id="UP000189299">
    <property type="component" value="Unassembled WGS sequence"/>
</dbReference>
<protein>
    <submittedName>
        <fullName evidence="4">Prolyl-tRNA editing protein</fullName>
    </submittedName>
</protein>
<dbReference type="RefSeq" id="WP_010736167.1">
    <property type="nucleotide sequence ID" value="NZ_BQWJ01000010.1"/>
</dbReference>
<proteinExistence type="inferred from homology"/>
<dbReference type="Gene3D" id="3.90.960.10">
    <property type="entry name" value="YbaK/aminoacyl-tRNA synthetase-associated domain"/>
    <property type="match status" value="1"/>
</dbReference>
<reference evidence="5 7" key="2">
    <citation type="submission" date="2018-03" db="EMBL/GenBank/DDBJ databases">
        <title>Draft genome sequences of four Enterococcus mundtii strains isolated from beef slaughterhouses in Kenya.</title>
        <authorList>
            <person name="Wambui J."/>
            <person name="Stevens M."/>
            <person name="Njage P."/>
            <person name="Stephan R."/>
            <person name="Tasara T."/>
        </authorList>
    </citation>
    <scope>NUCLEOTIDE SEQUENCE [LARGE SCALE GENOMIC DNA]</scope>
    <source>
        <strain evidence="5 7">H18-EM</strain>
    </source>
</reference>
<sequence>MCHATKQEAYELLDLLAINYQEVNHPAITSVKNLTFTLPGPQVKNLLVKSKKGKQIYFVVLPDEKQADLKLLAEQLNEKRLSFVSEDQVKQLLHVPPGTVNPFALVNDLENEIQVVIDSSIDRKDTVGFHPNSNTSTIIFPFADFERLLAHVDHLPRYEVL</sequence>